<dbReference type="EMBL" id="KV454426">
    <property type="protein sequence ID" value="ODQ82897.1"/>
    <property type="molecule type" value="Genomic_DNA"/>
</dbReference>
<accession>A0A1E3R0I2</accession>
<dbReference type="Proteomes" id="UP000094336">
    <property type="component" value="Unassembled WGS sequence"/>
</dbReference>
<evidence type="ECO:0000313" key="2">
    <source>
        <dbReference type="Proteomes" id="UP000094336"/>
    </source>
</evidence>
<gene>
    <name evidence="1" type="ORF">BABINDRAFT_159390</name>
</gene>
<keyword evidence="2" id="KW-1185">Reference proteome</keyword>
<evidence type="ECO:0000313" key="1">
    <source>
        <dbReference type="EMBL" id="ODQ82897.1"/>
    </source>
</evidence>
<dbReference type="AlphaFoldDB" id="A0A1E3R0I2"/>
<dbReference type="RefSeq" id="XP_018988225.1">
    <property type="nucleotide sequence ID" value="XM_019127631.1"/>
</dbReference>
<reference evidence="2" key="1">
    <citation type="submission" date="2016-05" db="EMBL/GenBank/DDBJ databases">
        <title>Comparative genomics of biotechnologically important yeasts.</title>
        <authorList>
            <consortium name="DOE Joint Genome Institute"/>
            <person name="Riley R."/>
            <person name="Haridas S."/>
            <person name="Wolfe K.H."/>
            <person name="Lopes M.R."/>
            <person name="Hittinger C.T."/>
            <person name="Goker M."/>
            <person name="Salamov A."/>
            <person name="Wisecaver J."/>
            <person name="Long T.M."/>
            <person name="Aerts A.L."/>
            <person name="Barry K."/>
            <person name="Choi C."/>
            <person name="Clum A."/>
            <person name="Coughlan A.Y."/>
            <person name="Deshpande S."/>
            <person name="Douglass A.P."/>
            <person name="Hanson S.J."/>
            <person name="Klenk H.-P."/>
            <person name="Labutti K."/>
            <person name="Lapidus A."/>
            <person name="Lindquist E."/>
            <person name="Lipzen A."/>
            <person name="Meier-Kolthoff J.P."/>
            <person name="Ohm R.A."/>
            <person name="Otillar R.P."/>
            <person name="Pangilinan J."/>
            <person name="Peng Y."/>
            <person name="Rokas A."/>
            <person name="Rosa C.A."/>
            <person name="Scheuner C."/>
            <person name="Sibirny A.A."/>
            <person name="Slot J.C."/>
            <person name="Stielow J.B."/>
            <person name="Sun H."/>
            <person name="Kurtzman C.P."/>
            <person name="Blackwell M."/>
            <person name="Grigoriev I.V."/>
            <person name="Jeffries T.W."/>
        </authorList>
    </citation>
    <scope>NUCLEOTIDE SEQUENCE [LARGE SCALE GENOMIC DNA]</scope>
    <source>
        <strain evidence="2">NRRL Y-12698</strain>
    </source>
</reference>
<name>A0A1E3R0I2_9ASCO</name>
<organism evidence="1 2">
    <name type="scientific">Babjeviella inositovora NRRL Y-12698</name>
    <dbReference type="NCBI Taxonomy" id="984486"/>
    <lineage>
        <taxon>Eukaryota</taxon>
        <taxon>Fungi</taxon>
        <taxon>Dikarya</taxon>
        <taxon>Ascomycota</taxon>
        <taxon>Saccharomycotina</taxon>
        <taxon>Pichiomycetes</taxon>
        <taxon>Serinales incertae sedis</taxon>
        <taxon>Babjeviella</taxon>
    </lineage>
</organism>
<sequence>MNEATGVAQTDNDVPHAPYTCSTPRSFPSYRVVLILLEAKNVSYLLTPPPLVFGIYQYL</sequence>
<protein>
    <submittedName>
        <fullName evidence="1">Uncharacterized protein</fullName>
    </submittedName>
</protein>
<proteinExistence type="predicted"/>
<dbReference type="GeneID" id="30145484"/>